<dbReference type="InterPro" id="IPR042215">
    <property type="entry name" value="CarD-like_C"/>
</dbReference>
<feature type="domain" description="CarD-like/TRCF RNAP-interacting" evidence="1">
    <location>
        <begin position="1"/>
        <end position="111"/>
    </location>
</feature>
<evidence type="ECO:0000259" key="1">
    <source>
        <dbReference type="SMART" id="SM01058"/>
    </source>
</evidence>
<dbReference type="PANTHER" id="PTHR38447">
    <property type="entry name" value="TRANSCRIPTION FACTOR YDEB-RELATED"/>
    <property type="match status" value="1"/>
</dbReference>
<dbReference type="SMART" id="SM01058">
    <property type="entry name" value="CarD_TRCF"/>
    <property type="match status" value="1"/>
</dbReference>
<dbReference type="InterPro" id="IPR052531">
    <property type="entry name" value="CarD-like_regulator"/>
</dbReference>
<proteinExistence type="predicted"/>
<dbReference type="InterPro" id="IPR048792">
    <property type="entry name" value="CarD_C"/>
</dbReference>
<dbReference type="InterPro" id="IPR003711">
    <property type="entry name" value="CarD-like/TRCF_RID"/>
</dbReference>
<dbReference type="SUPFAM" id="SSF141259">
    <property type="entry name" value="CarD-like"/>
    <property type="match status" value="1"/>
</dbReference>
<evidence type="ECO:0000313" key="2">
    <source>
        <dbReference type="EMBL" id="MBS4222987.1"/>
    </source>
</evidence>
<dbReference type="AlphaFoldDB" id="A0A942Z526"/>
<reference evidence="2 3" key="1">
    <citation type="submission" date="2021-05" db="EMBL/GenBank/DDBJ databases">
        <title>Novel Bacillus species.</title>
        <authorList>
            <person name="Liu G."/>
        </authorList>
    </citation>
    <scope>NUCLEOTIDE SEQUENCE [LARGE SCALE GENOMIC DNA]</scope>
    <source>
        <strain evidence="2 3">FJAT-49682</strain>
    </source>
</reference>
<accession>A0A942Z526</accession>
<dbReference type="Pfam" id="PF21095">
    <property type="entry name" value="CarD_C"/>
    <property type="match status" value="1"/>
</dbReference>
<gene>
    <name evidence="2" type="ORF">KHA91_09560</name>
</gene>
<protein>
    <submittedName>
        <fullName evidence="2">Transcription factor YdeB</fullName>
    </submittedName>
</protein>
<dbReference type="Gene3D" id="1.20.58.1290">
    <property type="entry name" value="CarD-like, C-terminal domain"/>
    <property type="match status" value="1"/>
</dbReference>
<dbReference type="Gene3D" id="2.40.10.170">
    <property type="match status" value="1"/>
</dbReference>
<sequence length="155" mass="17877">MFQVGDKVFYPMHGAGVIKAIEERKVQGKSLEYCVITIPINNMDIMIPMQTVANSRMRLVEDRDTTKNILFDYHNEESNCTLPWKERYKQNMEKLKTGEMLDCTEVVRDLLSRQKEKALNSSEKQMLNEAHKILVSELSIIKGISENQAAELLII</sequence>
<dbReference type="Proteomes" id="UP000676456">
    <property type="component" value="Unassembled WGS sequence"/>
</dbReference>
<organism evidence="2 3">
    <name type="scientific">Lederbergia citrea</name>
    <dbReference type="NCBI Taxonomy" id="2833581"/>
    <lineage>
        <taxon>Bacteria</taxon>
        <taxon>Bacillati</taxon>
        <taxon>Bacillota</taxon>
        <taxon>Bacilli</taxon>
        <taxon>Bacillales</taxon>
        <taxon>Bacillaceae</taxon>
        <taxon>Lederbergia</taxon>
    </lineage>
</organism>
<name>A0A942Z526_9BACI</name>
<dbReference type="Pfam" id="PF02559">
    <property type="entry name" value="CarD_TRCF_RID"/>
    <property type="match status" value="1"/>
</dbReference>
<dbReference type="InterPro" id="IPR036101">
    <property type="entry name" value="CarD-like/TRCF_RID_sf"/>
</dbReference>
<dbReference type="RefSeq" id="WP_213098039.1">
    <property type="nucleotide sequence ID" value="NZ_JAGYPH010000002.1"/>
</dbReference>
<comment type="caution">
    <text evidence="2">The sequence shown here is derived from an EMBL/GenBank/DDBJ whole genome shotgun (WGS) entry which is preliminary data.</text>
</comment>
<dbReference type="PANTHER" id="PTHR38447:SF1">
    <property type="entry name" value="RNA POLYMERASE-BINDING TRANSCRIPTION FACTOR CARD"/>
    <property type="match status" value="1"/>
</dbReference>
<dbReference type="GO" id="GO:0009303">
    <property type="term" value="P:rRNA transcription"/>
    <property type="evidence" value="ECO:0007669"/>
    <property type="project" value="TreeGrafter"/>
</dbReference>
<evidence type="ECO:0000313" key="3">
    <source>
        <dbReference type="Proteomes" id="UP000676456"/>
    </source>
</evidence>
<dbReference type="EMBL" id="JAGYPN010000002">
    <property type="protein sequence ID" value="MBS4222987.1"/>
    <property type="molecule type" value="Genomic_DNA"/>
</dbReference>
<keyword evidence="3" id="KW-1185">Reference proteome</keyword>